<comment type="caution">
    <text evidence="1">The sequence shown here is derived from an EMBL/GenBank/DDBJ whole genome shotgun (WGS) entry which is preliminary data.</text>
</comment>
<reference evidence="1" key="1">
    <citation type="submission" date="2018-11" db="EMBL/GenBank/DDBJ databases">
        <authorList>
            <person name="Alioto T."/>
            <person name="Alioto T."/>
        </authorList>
    </citation>
    <scope>NUCLEOTIDE SEQUENCE</scope>
</reference>
<keyword evidence="2" id="KW-1185">Reference proteome</keyword>
<dbReference type="EMBL" id="UYJE01006193">
    <property type="protein sequence ID" value="VDI43779.1"/>
    <property type="molecule type" value="Genomic_DNA"/>
</dbReference>
<accession>A0A8B6F3I3</accession>
<dbReference type="Proteomes" id="UP000596742">
    <property type="component" value="Unassembled WGS sequence"/>
</dbReference>
<organism evidence="1 2">
    <name type="scientific">Mytilus galloprovincialis</name>
    <name type="common">Mediterranean mussel</name>
    <dbReference type="NCBI Taxonomy" id="29158"/>
    <lineage>
        <taxon>Eukaryota</taxon>
        <taxon>Metazoa</taxon>
        <taxon>Spiralia</taxon>
        <taxon>Lophotrochozoa</taxon>
        <taxon>Mollusca</taxon>
        <taxon>Bivalvia</taxon>
        <taxon>Autobranchia</taxon>
        <taxon>Pteriomorphia</taxon>
        <taxon>Mytilida</taxon>
        <taxon>Mytiloidea</taxon>
        <taxon>Mytilidae</taxon>
        <taxon>Mytilinae</taxon>
        <taxon>Mytilus</taxon>
    </lineage>
</organism>
<evidence type="ECO:0000313" key="1">
    <source>
        <dbReference type="EMBL" id="VDI43779.1"/>
    </source>
</evidence>
<proteinExistence type="predicted"/>
<dbReference type="OrthoDB" id="6194223at2759"/>
<evidence type="ECO:0000313" key="2">
    <source>
        <dbReference type="Proteomes" id="UP000596742"/>
    </source>
</evidence>
<name>A0A8B6F3I3_MYTGA</name>
<protein>
    <submittedName>
        <fullName evidence="1">Uncharacterized protein</fullName>
    </submittedName>
</protein>
<gene>
    <name evidence="1" type="ORF">MGAL_10B039580</name>
</gene>
<dbReference type="AlphaFoldDB" id="A0A8B6F3I3"/>
<sequence>MRDIYIQYQELEKLQSDDYGGKQRNYGIQYIEKTHTMRHEKRNNCSYCGKTHCIERREDCGAYAKHCNKSQKWNHFTVVCKSVYQDNDQFRNQRYTEQKQVKKINVNKIGDEARTVLVMMNDVEVKVEPDSEADVNVMDEYQYRAYKN</sequence>